<proteinExistence type="predicted"/>
<gene>
    <name evidence="2" type="ORF">CDEST_15252</name>
</gene>
<evidence type="ECO:0000313" key="2">
    <source>
        <dbReference type="EMBL" id="WQF90238.1"/>
    </source>
</evidence>
<dbReference type="RefSeq" id="XP_062787459.1">
    <property type="nucleotide sequence ID" value="XM_062931408.1"/>
</dbReference>
<dbReference type="GeneID" id="87951752"/>
<evidence type="ECO:0000256" key="1">
    <source>
        <dbReference type="SAM" id="SignalP"/>
    </source>
</evidence>
<dbReference type="EMBL" id="CP137315">
    <property type="protein sequence ID" value="WQF90238.1"/>
    <property type="molecule type" value="Genomic_DNA"/>
</dbReference>
<organism evidence="2 3">
    <name type="scientific">Colletotrichum destructivum</name>
    <dbReference type="NCBI Taxonomy" id="34406"/>
    <lineage>
        <taxon>Eukaryota</taxon>
        <taxon>Fungi</taxon>
        <taxon>Dikarya</taxon>
        <taxon>Ascomycota</taxon>
        <taxon>Pezizomycotina</taxon>
        <taxon>Sordariomycetes</taxon>
        <taxon>Hypocreomycetidae</taxon>
        <taxon>Glomerellales</taxon>
        <taxon>Glomerellaceae</taxon>
        <taxon>Colletotrichum</taxon>
        <taxon>Colletotrichum destructivum species complex</taxon>
    </lineage>
</organism>
<dbReference type="KEGG" id="cdet:87951752"/>
<dbReference type="AlphaFoldDB" id="A0AAX4J3T6"/>
<sequence>MANTPSSSLLGNIRYLLLFFLLHVLLINASPTAALVPTKRNGVRFLTFDQSYEGRVKKGQYFNKLFPLEDEKAAEYIFWYPYKKNTGDVQPLFKFTDSAVKRLKLEILKVPEYGTDLDNAFADKYHQVDQTKAGVYNYRHDRKFGKDKKKPTMSSYSNVLVPASGAIIFVDNFSPTARNQEWNIGNVPELDKLSDIAFFQWIDACKTKNVDPKTLKLMFISHVVHDATYKIVVDALREAGHKRMPSYAKKIVFSMEAKQGQAILGSVWGSALSWMLIQHKTELGLKKITEVAVWGLRLGFALPETNTLVGSMNMRFTVKDA</sequence>
<protein>
    <submittedName>
        <fullName evidence="2">Uncharacterized protein</fullName>
    </submittedName>
</protein>
<feature type="signal peptide" evidence="1">
    <location>
        <begin position="1"/>
        <end position="34"/>
    </location>
</feature>
<feature type="chain" id="PRO_5043533833" evidence="1">
    <location>
        <begin position="35"/>
        <end position="321"/>
    </location>
</feature>
<keyword evidence="1" id="KW-0732">Signal</keyword>
<evidence type="ECO:0000313" key="3">
    <source>
        <dbReference type="Proteomes" id="UP001322277"/>
    </source>
</evidence>
<keyword evidence="3" id="KW-1185">Reference proteome</keyword>
<dbReference type="Proteomes" id="UP001322277">
    <property type="component" value="Chromosome 11"/>
</dbReference>
<accession>A0AAX4J3T6</accession>
<name>A0AAX4J3T6_9PEZI</name>
<reference evidence="3" key="1">
    <citation type="journal article" date="2023" name="bioRxiv">
        <title>Complete genome of the Medicago anthracnose fungus, Colletotrichum destructivum, reveals a mini-chromosome-like region within a core chromosome.</title>
        <authorList>
            <person name="Lapalu N."/>
            <person name="Simon A."/>
            <person name="Lu A."/>
            <person name="Plaumann P.-L."/>
            <person name="Amselem J."/>
            <person name="Pigne S."/>
            <person name="Auger A."/>
            <person name="Koch C."/>
            <person name="Dallery J.-F."/>
            <person name="O'Connell R.J."/>
        </authorList>
    </citation>
    <scope>NUCLEOTIDE SEQUENCE [LARGE SCALE GENOMIC DNA]</scope>
    <source>
        <strain evidence="3">CBS 520.97</strain>
    </source>
</reference>